<feature type="region of interest" description="Disordered" evidence="7">
    <location>
        <begin position="138"/>
        <end position="228"/>
    </location>
</feature>
<accession>A0A067R725</accession>
<proteinExistence type="predicted"/>
<dbReference type="Gene3D" id="4.10.280.10">
    <property type="entry name" value="Helix-loop-helix DNA-binding domain"/>
    <property type="match status" value="1"/>
</dbReference>
<dbReference type="CDD" id="cd11421">
    <property type="entry name" value="bHLH_TS_ATOH8"/>
    <property type="match status" value="1"/>
</dbReference>
<keyword evidence="3" id="KW-0805">Transcription regulation</keyword>
<evidence type="ECO:0000256" key="1">
    <source>
        <dbReference type="ARBA" id="ARBA00004324"/>
    </source>
</evidence>
<comment type="subcellular location">
    <subcellularLocation>
        <location evidence="2">Cytoplasm</location>
    </subcellularLocation>
    <subcellularLocation>
        <location evidence="1">Nucleus speckle</location>
    </subcellularLocation>
</comment>
<dbReference type="OMA" id="ATEWEST"/>
<evidence type="ECO:0000259" key="8">
    <source>
        <dbReference type="PROSITE" id="PS50888"/>
    </source>
</evidence>
<keyword evidence="4" id="KW-0238">DNA-binding</keyword>
<dbReference type="eggNOG" id="KOG3898">
    <property type="taxonomic scope" value="Eukaryota"/>
</dbReference>
<dbReference type="GO" id="GO:0009653">
    <property type="term" value="P:anatomical structure morphogenesis"/>
    <property type="evidence" value="ECO:0007669"/>
    <property type="project" value="TreeGrafter"/>
</dbReference>
<dbReference type="PANTHER" id="PTHR19290">
    <property type="entry name" value="BASIC HELIX-LOOP-HELIX PROTEIN NEUROGENIN-RELATED"/>
    <property type="match status" value="1"/>
</dbReference>
<dbReference type="STRING" id="136037.A0A067R725"/>
<sequence length="580" mass="64341">MSAWYPTVVSEGERECLVSRSITIRLLLLLWRSGKPRIIVYPSGSENIKMSPFFPIPGGEMSEEIERDAGFCSGEDLEDPLEAEDDLHSPTDVSEDSVEVKVLPISLRSIKNKRKCAEPRKVASEDDDVLPPYKKRRHFINTEGSKKASQILQDDHPPLRSSVSSLPGAINQQSVPASPFRPWSQQTIPPPSPPQEVRRCPSTSVSTPSPPPPSCTPTHPPQVPLPRHCHSASVTALPFPASSDVSQPYNDRVPILHYQQDEPLSLVLKNESNADDDRTPQRRDRILHGPEVFASERSIHPSVTSAHASKSRFDVPGRVEDVRLCGVTGATVKGLTPVDRYALSHPRMLPERHDLIPQVLNRPIASETFVRCPSTNVNRTHRYEAVDFSVTDPADPLSVGRRTLSDCEDKNMLEVEDLSSGLRQRTCSGAKFSVESLLGRARGSKGNDEEKPGPSIASTSSNNNDQQKNKQTSQNGGQQRNYKNMTRERRIEANARERTRVHTISAAFDTLRRAIPAYSHNQKLSKLSVLRIACSYILTLSRVAGADYSADNSEPSLADCVDLVSRTIQTEGKLRRKKDE</sequence>
<evidence type="ECO:0000256" key="6">
    <source>
        <dbReference type="ARBA" id="ARBA00023242"/>
    </source>
</evidence>
<gene>
    <name evidence="9" type="ORF">L798_06974</name>
</gene>
<feature type="region of interest" description="Disordered" evidence="7">
    <location>
        <begin position="73"/>
        <end position="95"/>
    </location>
</feature>
<evidence type="ECO:0000256" key="3">
    <source>
        <dbReference type="ARBA" id="ARBA00023015"/>
    </source>
</evidence>
<evidence type="ECO:0000256" key="7">
    <source>
        <dbReference type="SAM" id="MobiDB-lite"/>
    </source>
</evidence>
<dbReference type="InParanoid" id="A0A067R725"/>
<dbReference type="GO" id="GO:0045944">
    <property type="term" value="P:positive regulation of transcription by RNA polymerase II"/>
    <property type="evidence" value="ECO:0007669"/>
    <property type="project" value="TreeGrafter"/>
</dbReference>
<keyword evidence="6" id="KW-0539">Nucleus</keyword>
<dbReference type="GO" id="GO:0016607">
    <property type="term" value="C:nuclear speck"/>
    <property type="evidence" value="ECO:0007669"/>
    <property type="project" value="UniProtKB-SubCell"/>
</dbReference>
<dbReference type="GO" id="GO:0070888">
    <property type="term" value="F:E-box binding"/>
    <property type="evidence" value="ECO:0007669"/>
    <property type="project" value="TreeGrafter"/>
</dbReference>
<reference evidence="9 10" key="1">
    <citation type="journal article" date="2014" name="Nat. Commun.">
        <title>Molecular traces of alternative social organization in a termite genome.</title>
        <authorList>
            <person name="Terrapon N."/>
            <person name="Li C."/>
            <person name="Robertson H.M."/>
            <person name="Ji L."/>
            <person name="Meng X."/>
            <person name="Booth W."/>
            <person name="Chen Z."/>
            <person name="Childers C.P."/>
            <person name="Glastad K.M."/>
            <person name="Gokhale K."/>
            <person name="Gowin J."/>
            <person name="Gronenberg W."/>
            <person name="Hermansen R.A."/>
            <person name="Hu H."/>
            <person name="Hunt B.G."/>
            <person name="Huylmans A.K."/>
            <person name="Khalil S.M."/>
            <person name="Mitchell R.D."/>
            <person name="Munoz-Torres M.C."/>
            <person name="Mustard J.A."/>
            <person name="Pan H."/>
            <person name="Reese J.T."/>
            <person name="Scharf M.E."/>
            <person name="Sun F."/>
            <person name="Vogel H."/>
            <person name="Xiao J."/>
            <person name="Yang W."/>
            <person name="Yang Z."/>
            <person name="Yang Z."/>
            <person name="Zhou J."/>
            <person name="Zhu J."/>
            <person name="Brent C.S."/>
            <person name="Elsik C.G."/>
            <person name="Goodisman M.A."/>
            <person name="Liberles D.A."/>
            <person name="Roe R.M."/>
            <person name="Vargo E.L."/>
            <person name="Vilcinskas A."/>
            <person name="Wang J."/>
            <person name="Bornberg-Bauer E."/>
            <person name="Korb J."/>
            <person name="Zhang G."/>
            <person name="Liebig J."/>
        </authorList>
    </citation>
    <scope>NUCLEOTIDE SEQUENCE [LARGE SCALE GENOMIC DNA]</scope>
    <source>
        <tissue evidence="9">Whole organism</tissue>
    </source>
</reference>
<dbReference type="InterPro" id="IPR050359">
    <property type="entry name" value="bHLH_transcription_factors"/>
</dbReference>
<evidence type="ECO:0000313" key="9">
    <source>
        <dbReference type="EMBL" id="KDR18223.1"/>
    </source>
</evidence>
<dbReference type="GO" id="GO:0003700">
    <property type="term" value="F:DNA-binding transcription factor activity"/>
    <property type="evidence" value="ECO:0007669"/>
    <property type="project" value="InterPro"/>
</dbReference>
<keyword evidence="5" id="KW-0804">Transcription</keyword>
<evidence type="ECO:0000256" key="5">
    <source>
        <dbReference type="ARBA" id="ARBA00023163"/>
    </source>
</evidence>
<dbReference type="AlphaFoldDB" id="A0A067R725"/>
<dbReference type="Pfam" id="PF00010">
    <property type="entry name" value="HLH"/>
    <property type="match status" value="1"/>
</dbReference>
<feature type="domain" description="BHLH" evidence="8">
    <location>
        <begin position="488"/>
        <end position="540"/>
    </location>
</feature>
<dbReference type="InterPro" id="IPR032660">
    <property type="entry name" value="ATOH8_bHLH"/>
</dbReference>
<feature type="compositionally biased region" description="Low complexity" evidence="7">
    <location>
        <begin position="458"/>
        <end position="475"/>
    </location>
</feature>
<dbReference type="InterPro" id="IPR011598">
    <property type="entry name" value="bHLH_dom"/>
</dbReference>
<feature type="compositionally biased region" description="Polar residues" evidence="7">
    <location>
        <begin position="161"/>
        <end position="176"/>
    </location>
</feature>
<feature type="region of interest" description="Disordered" evidence="7">
    <location>
        <begin position="438"/>
        <end position="493"/>
    </location>
</feature>
<dbReference type="PROSITE" id="PS50888">
    <property type="entry name" value="BHLH"/>
    <property type="match status" value="1"/>
</dbReference>
<evidence type="ECO:0000313" key="10">
    <source>
        <dbReference type="Proteomes" id="UP000027135"/>
    </source>
</evidence>
<dbReference type="PANTHER" id="PTHR19290:SF102">
    <property type="entry name" value="TRANSCRIPTION FACTOR ATOH8"/>
    <property type="match status" value="1"/>
</dbReference>
<dbReference type="EMBL" id="KK852699">
    <property type="protein sequence ID" value="KDR18223.1"/>
    <property type="molecule type" value="Genomic_DNA"/>
</dbReference>
<dbReference type="GO" id="GO:0046983">
    <property type="term" value="F:protein dimerization activity"/>
    <property type="evidence" value="ECO:0007669"/>
    <property type="project" value="InterPro"/>
</dbReference>
<evidence type="ECO:0000256" key="2">
    <source>
        <dbReference type="ARBA" id="ARBA00004496"/>
    </source>
</evidence>
<evidence type="ECO:0000256" key="4">
    <source>
        <dbReference type="ARBA" id="ARBA00023125"/>
    </source>
</evidence>
<dbReference type="SUPFAM" id="SSF47459">
    <property type="entry name" value="HLH, helix-loop-helix DNA-binding domain"/>
    <property type="match status" value="1"/>
</dbReference>
<dbReference type="GO" id="GO:0005737">
    <property type="term" value="C:cytoplasm"/>
    <property type="evidence" value="ECO:0007669"/>
    <property type="project" value="UniProtKB-SubCell"/>
</dbReference>
<keyword evidence="10" id="KW-1185">Reference proteome</keyword>
<feature type="compositionally biased region" description="Acidic residues" evidence="7">
    <location>
        <begin position="75"/>
        <end position="85"/>
    </location>
</feature>
<dbReference type="InterPro" id="IPR036638">
    <property type="entry name" value="HLH_DNA-bd_sf"/>
</dbReference>
<organism evidence="9 10">
    <name type="scientific">Zootermopsis nevadensis</name>
    <name type="common">Dampwood termite</name>
    <dbReference type="NCBI Taxonomy" id="136037"/>
    <lineage>
        <taxon>Eukaryota</taxon>
        <taxon>Metazoa</taxon>
        <taxon>Ecdysozoa</taxon>
        <taxon>Arthropoda</taxon>
        <taxon>Hexapoda</taxon>
        <taxon>Insecta</taxon>
        <taxon>Pterygota</taxon>
        <taxon>Neoptera</taxon>
        <taxon>Polyneoptera</taxon>
        <taxon>Dictyoptera</taxon>
        <taxon>Blattodea</taxon>
        <taxon>Blattoidea</taxon>
        <taxon>Termitoidae</taxon>
        <taxon>Termopsidae</taxon>
        <taxon>Zootermopsis</taxon>
    </lineage>
</organism>
<protein>
    <submittedName>
        <fullName evidence="9">Atonal-like protein 8</fullName>
    </submittedName>
</protein>
<name>A0A067R725_ZOONE</name>
<dbReference type="FunFam" id="4.10.280.10:FF:000052">
    <property type="entry name" value="Protein atonal homolog 8"/>
    <property type="match status" value="1"/>
</dbReference>
<feature type="compositionally biased region" description="Pro residues" evidence="7">
    <location>
        <begin position="208"/>
        <end position="224"/>
    </location>
</feature>
<dbReference type="SMART" id="SM00353">
    <property type="entry name" value="HLH"/>
    <property type="match status" value="1"/>
</dbReference>
<dbReference type="Proteomes" id="UP000027135">
    <property type="component" value="Unassembled WGS sequence"/>
</dbReference>